<gene>
    <name evidence="1" type="ORF">E2C01_070566</name>
</gene>
<evidence type="ECO:0000313" key="1">
    <source>
        <dbReference type="EMBL" id="MPC76160.1"/>
    </source>
</evidence>
<accession>A0A5B7HUH2</accession>
<name>A0A5B7HUH2_PORTR</name>
<sequence length="152" mass="15975">MGGPSLRAAITTLSPRTPTATTTPAHSSAWRVVQQLSGRRGKGRGEGFTGGSKGCFLQTHTTRTRTLLPAADADACATGSGGGGGGCGAEGTSSTVRLPYFRSIAQVTVCLSPAWDNRAPRAHSGFIFRWESRLSPRPSFSSQHFLPQKATR</sequence>
<organism evidence="1 2">
    <name type="scientific">Portunus trituberculatus</name>
    <name type="common">Swimming crab</name>
    <name type="synonym">Neptunus trituberculatus</name>
    <dbReference type="NCBI Taxonomy" id="210409"/>
    <lineage>
        <taxon>Eukaryota</taxon>
        <taxon>Metazoa</taxon>
        <taxon>Ecdysozoa</taxon>
        <taxon>Arthropoda</taxon>
        <taxon>Crustacea</taxon>
        <taxon>Multicrustacea</taxon>
        <taxon>Malacostraca</taxon>
        <taxon>Eumalacostraca</taxon>
        <taxon>Eucarida</taxon>
        <taxon>Decapoda</taxon>
        <taxon>Pleocyemata</taxon>
        <taxon>Brachyura</taxon>
        <taxon>Eubrachyura</taxon>
        <taxon>Portunoidea</taxon>
        <taxon>Portunidae</taxon>
        <taxon>Portuninae</taxon>
        <taxon>Portunus</taxon>
    </lineage>
</organism>
<evidence type="ECO:0000313" key="2">
    <source>
        <dbReference type="Proteomes" id="UP000324222"/>
    </source>
</evidence>
<protein>
    <submittedName>
        <fullName evidence="1">Uncharacterized protein</fullName>
    </submittedName>
</protein>
<dbReference type="Proteomes" id="UP000324222">
    <property type="component" value="Unassembled WGS sequence"/>
</dbReference>
<keyword evidence="2" id="KW-1185">Reference proteome</keyword>
<reference evidence="1 2" key="1">
    <citation type="submission" date="2019-05" db="EMBL/GenBank/DDBJ databases">
        <title>Another draft genome of Portunus trituberculatus and its Hox gene families provides insights of decapod evolution.</title>
        <authorList>
            <person name="Jeong J.-H."/>
            <person name="Song I."/>
            <person name="Kim S."/>
            <person name="Choi T."/>
            <person name="Kim D."/>
            <person name="Ryu S."/>
            <person name="Kim W."/>
        </authorList>
    </citation>
    <scope>NUCLEOTIDE SEQUENCE [LARGE SCALE GENOMIC DNA]</scope>
    <source>
        <tissue evidence="1">Muscle</tissue>
    </source>
</reference>
<dbReference type="AlphaFoldDB" id="A0A5B7HUH2"/>
<comment type="caution">
    <text evidence="1">The sequence shown here is derived from an EMBL/GenBank/DDBJ whole genome shotgun (WGS) entry which is preliminary data.</text>
</comment>
<dbReference type="EMBL" id="VSRR010042740">
    <property type="protein sequence ID" value="MPC76160.1"/>
    <property type="molecule type" value="Genomic_DNA"/>
</dbReference>
<proteinExistence type="predicted"/>